<dbReference type="PROSITE" id="PS50157">
    <property type="entry name" value="ZINC_FINGER_C2H2_2"/>
    <property type="match status" value="1"/>
</dbReference>
<dbReference type="PROSITE" id="PS00028">
    <property type="entry name" value="ZINC_FINGER_C2H2_1"/>
    <property type="match status" value="1"/>
</dbReference>
<reference evidence="3" key="1">
    <citation type="journal article" date="2020" name="Stud. Mycol.">
        <title>101 Dothideomycetes genomes: a test case for predicting lifestyles and emergence of pathogens.</title>
        <authorList>
            <person name="Haridas S."/>
            <person name="Albert R."/>
            <person name="Binder M."/>
            <person name="Bloem J."/>
            <person name="Labutti K."/>
            <person name="Salamov A."/>
            <person name="Andreopoulos B."/>
            <person name="Baker S."/>
            <person name="Barry K."/>
            <person name="Bills G."/>
            <person name="Bluhm B."/>
            <person name="Cannon C."/>
            <person name="Castanera R."/>
            <person name="Culley D."/>
            <person name="Daum C."/>
            <person name="Ezra D."/>
            <person name="Gonzalez J."/>
            <person name="Henrissat B."/>
            <person name="Kuo A."/>
            <person name="Liang C."/>
            <person name="Lipzen A."/>
            <person name="Lutzoni F."/>
            <person name="Magnuson J."/>
            <person name="Mondo S."/>
            <person name="Nolan M."/>
            <person name="Ohm R."/>
            <person name="Pangilinan J."/>
            <person name="Park H.-J."/>
            <person name="Ramirez L."/>
            <person name="Alfaro M."/>
            <person name="Sun H."/>
            <person name="Tritt A."/>
            <person name="Yoshinaga Y."/>
            <person name="Zwiers L.-H."/>
            <person name="Turgeon B."/>
            <person name="Goodwin S."/>
            <person name="Spatafora J."/>
            <person name="Crous P."/>
            <person name="Grigoriev I."/>
        </authorList>
    </citation>
    <scope>NUCLEOTIDE SEQUENCE</scope>
    <source>
        <strain evidence="3">CBS 627.86</strain>
    </source>
</reference>
<evidence type="ECO:0000259" key="2">
    <source>
        <dbReference type="PROSITE" id="PS50157"/>
    </source>
</evidence>
<feature type="domain" description="C2H2-type" evidence="2">
    <location>
        <begin position="133"/>
        <end position="163"/>
    </location>
</feature>
<keyword evidence="4" id="KW-1185">Reference proteome</keyword>
<keyword evidence="1" id="KW-0863">Zinc-finger</keyword>
<organism evidence="3 4">
    <name type="scientific">Lophiotrema nucula</name>
    <dbReference type="NCBI Taxonomy" id="690887"/>
    <lineage>
        <taxon>Eukaryota</taxon>
        <taxon>Fungi</taxon>
        <taxon>Dikarya</taxon>
        <taxon>Ascomycota</taxon>
        <taxon>Pezizomycotina</taxon>
        <taxon>Dothideomycetes</taxon>
        <taxon>Pleosporomycetidae</taxon>
        <taxon>Pleosporales</taxon>
        <taxon>Lophiotremataceae</taxon>
        <taxon>Lophiotrema</taxon>
    </lineage>
</organism>
<keyword evidence="1" id="KW-0479">Metal-binding</keyword>
<dbReference type="EMBL" id="ML977355">
    <property type="protein sequence ID" value="KAF2107357.1"/>
    <property type="molecule type" value="Genomic_DNA"/>
</dbReference>
<dbReference type="AlphaFoldDB" id="A0A6A5YLZ9"/>
<keyword evidence="1" id="KW-0862">Zinc</keyword>
<dbReference type="Gene3D" id="3.30.160.60">
    <property type="entry name" value="Classic Zinc Finger"/>
    <property type="match status" value="1"/>
</dbReference>
<evidence type="ECO:0000313" key="4">
    <source>
        <dbReference type="Proteomes" id="UP000799770"/>
    </source>
</evidence>
<dbReference type="OrthoDB" id="2687452at2759"/>
<dbReference type="InterPro" id="IPR013087">
    <property type="entry name" value="Znf_C2H2_type"/>
</dbReference>
<dbReference type="InterPro" id="IPR036236">
    <property type="entry name" value="Znf_C2H2_sf"/>
</dbReference>
<sequence>MSRPIGIQHGSDTLVVTILNYTTPSTADAWPQLSCDYSYHQMRAVGNGFETVFPSDPSHFITGNELQGGLNPMTSAFLAAKHQPSFLDNDVSNPLHCSDGVSDLYPTDPEPGSAPNTQLEPELCFRTETKTIFICTYQNCNKRYSRIPDLRRHHRGAHQGSTTYVCR</sequence>
<protein>
    <recommendedName>
        <fullName evidence="2">C2H2-type domain-containing protein</fullName>
    </recommendedName>
</protein>
<dbReference type="Proteomes" id="UP000799770">
    <property type="component" value="Unassembled WGS sequence"/>
</dbReference>
<gene>
    <name evidence="3" type="ORF">BDV96DRAFT_606682</name>
</gene>
<evidence type="ECO:0000313" key="3">
    <source>
        <dbReference type="EMBL" id="KAF2107357.1"/>
    </source>
</evidence>
<name>A0A6A5YLZ9_9PLEO</name>
<evidence type="ECO:0000256" key="1">
    <source>
        <dbReference type="PROSITE-ProRule" id="PRU00042"/>
    </source>
</evidence>
<dbReference type="GO" id="GO:0008270">
    <property type="term" value="F:zinc ion binding"/>
    <property type="evidence" value="ECO:0007669"/>
    <property type="project" value="UniProtKB-KW"/>
</dbReference>
<accession>A0A6A5YLZ9</accession>
<dbReference type="SUPFAM" id="SSF57667">
    <property type="entry name" value="beta-beta-alpha zinc fingers"/>
    <property type="match status" value="1"/>
</dbReference>
<proteinExistence type="predicted"/>